<comment type="caution">
    <text evidence="2">The sequence shown here is derived from an EMBL/GenBank/DDBJ whole genome shotgun (WGS) entry which is preliminary data.</text>
</comment>
<feature type="region of interest" description="Disordered" evidence="1">
    <location>
        <begin position="96"/>
        <end position="170"/>
    </location>
</feature>
<name>A0A8H3JA99_9LECA</name>
<proteinExistence type="predicted"/>
<keyword evidence="3" id="KW-1185">Reference proteome</keyword>
<evidence type="ECO:0000256" key="1">
    <source>
        <dbReference type="SAM" id="MobiDB-lite"/>
    </source>
</evidence>
<dbReference type="Proteomes" id="UP000664203">
    <property type="component" value="Unassembled WGS sequence"/>
</dbReference>
<feature type="region of interest" description="Disordered" evidence="1">
    <location>
        <begin position="1"/>
        <end position="73"/>
    </location>
</feature>
<sequence length="368" mass="39955">MAPPRKASVLKEGRTTVQTPTATPRNARHSRRRSASPPDQPASIRTRDQPPAHSTRSSFAAPSIIKTMPTPSQKIPVDCPILGCRASTVHQHLPDLQYRNPRPSRAVHHHGYGSSDRDASSRPSLVVSLQIGGPGQGQGTAQLRSEAAEDETAAQGESIGEHEAVMSDDETAAQELLSEEQGQTWGYDAANYRSSLPSLQHVRDAGDRDPIIGEGASSLFQAPMTPPPSSPMAAEEGSSAPETPRSAEQPEEQGTAAPPALRVQFGDWLPGQGPKRNASSPSTPHVHTYDELIRPLVDPTLAPAPGMTEITRILQGCQSLTDPSYRPGVDEEDPDLPSLMMRPPITEYMQQFQEEPDEDFDMETYMWQ</sequence>
<dbReference type="AlphaFoldDB" id="A0A8H3JA99"/>
<feature type="region of interest" description="Disordered" evidence="1">
    <location>
        <begin position="203"/>
        <end position="287"/>
    </location>
</feature>
<evidence type="ECO:0000313" key="3">
    <source>
        <dbReference type="Proteomes" id="UP000664203"/>
    </source>
</evidence>
<organism evidence="2 3">
    <name type="scientific">Alectoria fallacina</name>
    <dbReference type="NCBI Taxonomy" id="1903189"/>
    <lineage>
        <taxon>Eukaryota</taxon>
        <taxon>Fungi</taxon>
        <taxon>Dikarya</taxon>
        <taxon>Ascomycota</taxon>
        <taxon>Pezizomycotina</taxon>
        <taxon>Lecanoromycetes</taxon>
        <taxon>OSLEUM clade</taxon>
        <taxon>Lecanoromycetidae</taxon>
        <taxon>Lecanorales</taxon>
        <taxon>Lecanorineae</taxon>
        <taxon>Parmeliaceae</taxon>
        <taxon>Alectoria</taxon>
    </lineage>
</organism>
<dbReference type="EMBL" id="CAJPDR010001195">
    <property type="protein sequence ID" value="CAF9943708.1"/>
    <property type="molecule type" value="Genomic_DNA"/>
</dbReference>
<feature type="region of interest" description="Disordered" evidence="1">
    <location>
        <begin position="319"/>
        <end position="341"/>
    </location>
</feature>
<evidence type="ECO:0000313" key="2">
    <source>
        <dbReference type="EMBL" id="CAF9943708.1"/>
    </source>
</evidence>
<dbReference type="OrthoDB" id="5408935at2759"/>
<protein>
    <submittedName>
        <fullName evidence="2">Uncharacterized protein</fullName>
    </submittedName>
</protein>
<gene>
    <name evidence="2" type="ORF">ALECFALPRED_000994</name>
</gene>
<feature type="compositionally biased region" description="Low complexity" evidence="1">
    <location>
        <begin position="231"/>
        <end position="242"/>
    </location>
</feature>
<reference evidence="2" key="1">
    <citation type="submission" date="2021-03" db="EMBL/GenBank/DDBJ databases">
        <authorList>
            <person name="Tagirdzhanova G."/>
        </authorList>
    </citation>
    <scope>NUCLEOTIDE SEQUENCE</scope>
</reference>
<accession>A0A8H3JA99</accession>